<dbReference type="Pfam" id="PF00754">
    <property type="entry name" value="F5_F8_type_C"/>
    <property type="match status" value="1"/>
</dbReference>
<evidence type="ECO:0000256" key="3">
    <source>
        <dbReference type="ARBA" id="ARBA00022536"/>
    </source>
</evidence>
<evidence type="ECO:0000259" key="11">
    <source>
        <dbReference type="PROSITE" id="PS50025"/>
    </source>
</evidence>
<evidence type="ECO:0000256" key="2">
    <source>
        <dbReference type="ARBA" id="ARBA00010241"/>
    </source>
</evidence>
<feature type="domain" description="Laminin G" evidence="11">
    <location>
        <begin position="101"/>
        <end position="287"/>
    </location>
</feature>
<comment type="similarity">
    <text evidence="2">Belongs to the neurexin family.</text>
</comment>
<feature type="domain" description="F5/8 type C" evidence="10">
    <location>
        <begin position="1"/>
        <end position="95"/>
    </location>
</feature>
<sequence>MDLGNRVEITAVATQGRHGSSDWVTSYSLMFSDTGRNWKQYKQEDSIWTFAGNMNADSVMHHKLLHSVRARFIRFVPLEWNPSGKIGMRVEVYGCSYKSDVADFDGRSSLLYRFNQKLMSTLKDVISLKFKSMQGDGVLFHGEGQRGDQITLELQKGRLALHLNLGRVRLRPFPAPPAATLGSLLDDQHWHSVLLERVGKQVNFTVDKHTQHFRTKGEADALDIDYELSFGGIPVPGKPGTFLKKNFHGCMENLYYNGVNIIDLAKRRKHQIYTVVSQHPFQLDGFCHVRVSLASPSYP</sequence>
<dbReference type="CDD" id="cd00110">
    <property type="entry name" value="LamG"/>
    <property type="match status" value="1"/>
</dbReference>
<dbReference type="FunFam" id="2.60.120.260:FF:000016">
    <property type="entry name" value="Contactin-associated protein-like 4 isoform 1"/>
    <property type="match status" value="1"/>
</dbReference>
<dbReference type="PANTHER" id="PTHR15036">
    <property type="entry name" value="PIKACHURIN-LIKE PROTEIN"/>
    <property type="match status" value="1"/>
</dbReference>
<dbReference type="GO" id="GO:0016020">
    <property type="term" value="C:membrane"/>
    <property type="evidence" value="ECO:0007669"/>
    <property type="project" value="UniProtKB-SubCell"/>
</dbReference>
<evidence type="ECO:0000256" key="9">
    <source>
        <dbReference type="PROSITE-ProRule" id="PRU00122"/>
    </source>
</evidence>
<dbReference type="Proteomes" id="UP000694725">
    <property type="component" value="Unplaced"/>
</dbReference>
<dbReference type="CDD" id="cd00057">
    <property type="entry name" value="FA58C"/>
    <property type="match status" value="1"/>
</dbReference>
<comment type="subcellular location">
    <subcellularLocation>
        <location evidence="1">Membrane</location>
        <topology evidence="1">Single-pass type I membrane protein</topology>
    </subcellularLocation>
</comment>
<dbReference type="SUPFAM" id="SSF49785">
    <property type="entry name" value="Galactose-binding domain-like"/>
    <property type="match status" value="1"/>
</dbReference>
<dbReference type="PROSITE" id="PS50025">
    <property type="entry name" value="LAM_G_DOMAIN"/>
    <property type="match status" value="1"/>
</dbReference>
<evidence type="ECO:0000256" key="4">
    <source>
        <dbReference type="ARBA" id="ARBA00022692"/>
    </source>
</evidence>
<reference evidence="12" key="1">
    <citation type="submission" date="2025-05" db="UniProtKB">
        <authorList>
            <consortium name="Ensembl"/>
        </authorList>
    </citation>
    <scope>IDENTIFICATION</scope>
</reference>
<dbReference type="AlphaFoldDB" id="A0A8D0WFJ9"/>
<name>A0A8D0WFJ9_PIG</name>
<evidence type="ECO:0008006" key="14">
    <source>
        <dbReference type="Google" id="ProtNLM"/>
    </source>
</evidence>
<dbReference type="Gene3D" id="2.60.120.200">
    <property type="match status" value="1"/>
</dbReference>
<keyword evidence="6" id="KW-0677">Repeat</keyword>
<keyword evidence="8" id="KW-0472">Membrane</keyword>
<dbReference type="Gene3D" id="2.60.120.260">
    <property type="entry name" value="Galactose-binding domain-like"/>
    <property type="match status" value="1"/>
</dbReference>
<keyword evidence="3" id="KW-0245">EGF-like domain</keyword>
<dbReference type="Ensembl" id="ENSSSCT00065030252.1">
    <property type="protein sequence ID" value="ENSSSCP00065012369.1"/>
    <property type="gene ID" value="ENSSSCG00065022736.1"/>
</dbReference>
<dbReference type="PROSITE" id="PS50022">
    <property type="entry name" value="FA58C_3"/>
    <property type="match status" value="1"/>
</dbReference>
<accession>A0A8D0WFJ9</accession>
<keyword evidence="4" id="KW-0812">Transmembrane</keyword>
<dbReference type="PROSITE" id="PS01286">
    <property type="entry name" value="FA58C_2"/>
    <property type="match status" value="1"/>
</dbReference>
<keyword evidence="5" id="KW-0732">Signal</keyword>
<evidence type="ECO:0000256" key="6">
    <source>
        <dbReference type="ARBA" id="ARBA00022737"/>
    </source>
</evidence>
<dbReference type="Pfam" id="PF02210">
    <property type="entry name" value="Laminin_G_2"/>
    <property type="match status" value="1"/>
</dbReference>
<dbReference type="InterPro" id="IPR000421">
    <property type="entry name" value="FA58C"/>
</dbReference>
<dbReference type="Ensembl" id="ENSSSCT00030047298.1">
    <property type="protein sequence ID" value="ENSSSCP00030021321.1"/>
    <property type="gene ID" value="ENSSSCG00030034181.1"/>
</dbReference>
<dbReference type="SMART" id="SM00282">
    <property type="entry name" value="LamG"/>
    <property type="match status" value="1"/>
</dbReference>
<proteinExistence type="inferred from homology"/>
<evidence type="ECO:0000256" key="8">
    <source>
        <dbReference type="ARBA" id="ARBA00023136"/>
    </source>
</evidence>
<dbReference type="PANTHER" id="PTHR15036:SF46">
    <property type="entry name" value="CONTACTIN-ASSOCIATED PROTEIN-LIKE 5"/>
    <property type="match status" value="1"/>
</dbReference>
<dbReference type="SUPFAM" id="SSF49899">
    <property type="entry name" value="Concanavalin A-like lectins/glucanases"/>
    <property type="match status" value="1"/>
</dbReference>
<evidence type="ECO:0000256" key="1">
    <source>
        <dbReference type="ARBA" id="ARBA00004479"/>
    </source>
</evidence>
<organism evidence="12 13">
    <name type="scientific">Sus scrofa</name>
    <name type="common">Pig</name>
    <dbReference type="NCBI Taxonomy" id="9823"/>
    <lineage>
        <taxon>Eukaryota</taxon>
        <taxon>Metazoa</taxon>
        <taxon>Chordata</taxon>
        <taxon>Craniata</taxon>
        <taxon>Vertebrata</taxon>
        <taxon>Euteleostomi</taxon>
        <taxon>Mammalia</taxon>
        <taxon>Eutheria</taxon>
        <taxon>Laurasiatheria</taxon>
        <taxon>Artiodactyla</taxon>
        <taxon>Suina</taxon>
        <taxon>Suidae</taxon>
        <taxon>Sus</taxon>
    </lineage>
</organism>
<evidence type="ECO:0000259" key="10">
    <source>
        <dbReference type="PROSITE" id="PS50022"/>
    </source>
</evidence>
<dbReference type="Proteomes" id="UP000694570">
    <property type="component" value="Unplaced"/>
</dbReference>
<keyword evidence="7" id="KW-1133">Transmembrane helix</keyword>
<dbReference type="InterPro" id="IPR001791">
    <property type="entry name" value="Laminin_G"/>
</dbReference>
<dbReference type="InterPro" id="IPR050372">
    <property type="entry name" value="Neurexin-related_CASP"/>
</dbReference>
<evidence type="ECO:0000256" key="7">
    <source>
        <dbReference type="ARBA" id="ARBA00022989"/>
    </source>
</evidence>
<evidence type="ECO:0000256" key="5">
    <source>
        <dbReference type="ARBA" id="ARBA00022729"/>
    </source>
</evidence>
<evidence type="ECO:0000313" key="13">
    <source>
        <dbReference type="Proteomes" id="UP000694570"/>
    </source>
</evidence>
<dbReference type="InterPro" id="IPR013320">
    <property type="entry name" value="ConA-like_dom_sf"/>
</dbReference>
<evidence type="ECO:0000313" key="12">
    <source>
        <dbReference type="Ensembl" id="ENSSSCP00030021321.1"/>
    </source>
</evidence>
<protein>
    <recommendedName>
        <fullName evidence="14">Contactin-associated protein-like 5</fullName>
    </recommendedName>
</protein>
<comment type="caution">
    <text evidence="9">Lacks conserved residue(s) required for the propagation of feature annotation.</text>
</comment>
<dbReference type="InterPro" id="IPR008979">
    <property type="entry name" value="Galactose-bd-like_sf"/>
</dbReference>